<comment type="caution">
    <text evidence="4">The sequence shown here is derived from an EMBL/GenBank/DDBJ whole genome shotgun (WGS) entry which is preliminary data.</text>
</comment>
<dbReference type="Pfam" id="PF17853">
    <property type="entry name" value="GGDEF_2"/>
    <property type="match status" value="1"/>
</dbReference>
<dbReference type="EMBL" id="MSIF01000004">
    <property type="protein sequence ID" value="OLF11762.1"/>
    <property type="molecule type" value="Genomic_DNA"/>
</dbReference>
<comment type="similarity">
    <text evidence="1">Belongs to the CdaR family.</text>
</comment>
<dbReference type="AlphaFoldDB" id="A0A7Z1AZF0"/>
<evidence type="ECO:0000256" key="1">
    <source>
        <dbReference type="ARBA" id="ARBA00006754"/>
    </source>
</evidence>
<dbReference type="InterPro" id="IPR042070">
    <property type="entry name" value="PucR_C-HTH_sf"/>
</dbReference>
<evidence type="ECO:0000313" key="5">
    <source>
        <dbReference type="Proteomes" id="UP000185696"/>
    </source>
</evidence>
<dbReference type="InterPro" id="IPR051448">
    <property type="entry name" value="CdaR-like_regulators"/>
</dbReference>
<feature type="domain" description="PucR C-terminal helix-turn-helix" evidence="2">
    <location>
        <begin position="298"/>
        <end position="356"/>
    </location>
</feature>
<dbReference type="PANTHER" id="PTHR33744">
    <property type="entry name" value="CARBOHYDRATE DIACID REGULATOR"/>
    <property type="match status" value="1"/>
</dbReference>
<name>A0A7Z1AZF0_9PSEU</name>
<keyword evidence="5" id="KW-1185">Reference proteome</keyword>
<feature type="domain" description="CdaR GGDEF-like" evidence="3">
    <location>
        <begin position="149"/>
        <end position="250"/>
    </location>
</feature>
<dbReference type="Pfam" id="PF13556">
    <property type="entry name" value="HTH_30"/>
    <property type="match status" value="1"/>
</dbReference>
<dbReference type="Proteomes" id="UP000185696">
    <property type="component" value="Unassembled WGS sequence"/>
</dbReference>
<accession>A0A7Z1AZF0</accession>
<protein>
    <recommendedName>
        <fullName evidence="6">PucR-like helix-turn-helix protein</fullName>
    </recommendedName>
</protein>
<evidence type="ECO:0000259" key="3">
    <source>
        <dbReference type="Pfam" id="PF17853"/>
    </source>
</evidence>
<gene>
    <name evidence="4" type="ORF">BLA60_11585</name>
</gene>
<evidence type="ECO:0000259" key="2">
    <source>
        <dbReference type="Pfam" id="PF13556"/>
    </source>
</evidence>
<sequence>MEDLAVRIGRPVLLEDPGQRVVAYSEQTGPMDDLRRDSILRRHTSDAARTHFRAAGIFDARGPLRIPASGGVLARVCVPARHRDRLLGFVWLIDDAPPMTDEQVRVAAGAAPALALTLFRDSLAAGLGYRRELEAVSRLLFGEQGTARAAARLLTEAGGFPVSSPVTAVVLRPAGREPVEEAVLAARFTLAARQPLHHVRHDHGVLLCAGTPPVAEVRSALGQGLVAGVGRPRPALTEAARSYREAVHAALVAARVPGHGPVAAWPELGVYRMLAGVPAGELHPGLERLLADQAHRPLLDTLETYLDLAGSVAATARALRLHRTSLYYRLQRVEELAGTDLRSGDERLTLHLGLKLARLSGRLD</sequence>
<organism evidence="4 5">
    <name type="scientific">Actinophytocola xinjiangensis</name>
    <dbReference type="NCBI Taxonomy" id="485602"/>
    <lineage>
        <taxon>Bacteria</taxon>
        <taxon>Bacillati</taxon>
        <taxon>Actinomycetota</taxon>
        <taxon>Actinomycetes</taxon>
        <taxon>Pseudonocardiales</taxon>
        <taxon>Pseudonocardiaceae</taxon>
    </lineage>
</organism>
<dbReference type="InterPro" id="IPR041522">
    <property type="entry name" value="CdaR_GGDEF"/>
</dbReference>
<dbReference type="Gene3D" id="1.10.10.2840">
    <property type="entry name" value="PucR C-terminal helix-turn-helix domain"/>
    <property type="match status" value="1"/>
</dbReference>
<reference evidence="4 5" key="1">
    <citation type="submission" date="2016-12" db="EMBL/GenBank/DDBJ databases">
        <title>The draft genome sequence of Actinophytocola xinjiangensis.</title>
        <authorList>
            <person name="Wang W."/>
            <person name="Yuan L."/>
        </authorList>
    </citation>
    <scope>NUCLEOTIDE SEQUENCE [LARGE SCALE GENOMIC DNA]</scope>
    <source>
        <strain evidence="4 5">CGMCC 4.4663</strain>
    </source>
</reference>
<dbReference type="PANTHER" id="PTHR33744:SF17">
    <property type="entry name" value="CONSERVED PROTEIN"/>
    <property type="match status" value="1"/>
</dbReference>
<evidence type="ECO:0000313" key="4">
    <source>
        <dbReference type="EMBL" id="OLF11762.1"/>
    </source>
</evidence>
<evidence type="ECO:0008006" key="6">
    <source>
        <dbReference type="Google" id="ProtNLM"/>
    </source>
</evidence>
<proteinExistence type="inferred from homology"/>
<dbReference type="InterPro" id="IPR025736">
    <property type="entry name" value="PucR_C-HTH_dom"/>
</dbReference>